<feature type="region of interest" description="Disordered" evidence="1">
    <location>
        <begin position="1"/>
        <end position="32"/>
    </location>
</feature>
<name>A0A9P9XDG2_9PEZI</name>
<evidence type="ECO:0000256" key="1">
    <source>
        <dbReference type="SAM" id="MobiDB-lite"/>
    </source>
</evidence>
<organism evidence="2 3">
    <name type="scientific">Colletotrichum abscissum</name>
    <dbReference type="NCBI Taxonomy" id="1671311"/>
    <lineage>
        <taxon>Eukaryota</taxon>
        <taxon>Fungi</taxon>
        <taxon>Dikarya</taxon>
        <taxon>Ascomycota</taxon>
        <taxon>Pezizomycotina</taxon>
        <taxon>Sordariomycetes</taxon>
        <taxon>Hypocreomycetidae</taxon>
        <taxon>Glomerellales</taxon>
        <taxon>Glomerellaceae</taxon>
        <taxon>Colletotrichum</taxon>
        <taxon>Colletotrichum acutatum species complex</taxon>
    </lineage>
</organism>
<proteinExistence type="predicted"/>
<evidence type="ECO:0000313" key="2">
    <source>
        <dbReference type="EMBL" id="KAI3549512.1"/>
    </source>
</evidence>
<dbReference type="EMBL" id="SDAQ01000045">
    <property type="protein sequence ID" value="KAI3549512.1"/>
    <property type="molecule type" value="Genomic_DNA"/>
</dbReference>
<sequence length="32" mass="3671">MFPLCPSSFRKRPLEPTSKSHGRRSQSRSGRP</sequence>
<accession>A0A9P9XDG2</accession>
<gene>
    <name evidence="2" type="ORF">CABS02_07976</name>
</gene>
<evidence type="ECO:0000313" key="3">
    <source>
        <dbReference type="Proteomes" id="UP001056436"/>
    </source>
</evidence>
<comment type="caution">
    <text evidence="2">The sequence shown here is derived from an EMBL/GenBank/DDBJ whole genome shotgun (WGS) entry which is preliminary data.</text>
</comment>
<dbReference type="Proteomes" id="UP001056436">
    <property type="component" value="Unassembled WGS sequence"/>
</dbReference>
<dbReference type="AlphaFoldDB" id="A0A9P9XDG2"/>
<keyword evidence="3" id="KW-1185">Reference proteome</keyword>
<protein>
    <submittedName>
        <fullName evidence="2">Uncharacterized protein</fullName>
    </submittedName>
</protein>
<reference evidence="2" key="1">
    <citation type="submission" date="2019-01" db="EMBL/GenBank/DDBJ databases">
        <title>Colletotrichum abscissum LGMF1257.</title>
        <authorList>
            <person name="Baroncelli R."/>
        </authorList>
    </citation>
    <scope>NUCLEOTIDE SEQUENCE</scope>
    <source>
        <strain evidence="2">Ca142</strain>
    </source>
</reference>
<feature type="compositionally biased region" description="Basic residues" evidence="1">
    <location>
        <begin position="20"/>
        <end position="32"/>
    </location>
</feature>